<feature type="binding site" description="axial binding residue" evidence="7">
    <location>
        <position position="423"/>
    </location>
    <ligand>
        <name>heme</name>
        <dbReference type="ChEBI" id="CHEBI:30413"/>
    </ligand>
    <ligandPart>
        <name>Fe</name>
        <dbReference type="ChEBI" id="CHEBI:18248"/>
    </ligandPart>
</feature>
<sequence length="480" mass="52979">MSHLRASFRISHHLNPSAGGGIIFRFGDAVKNSVSIPSAPGALPLIGHLVPLCVDPLKFMNSLPTHGDLVRIRLGSHPMVVICTPEMTRQAIVRDKIFDKGGPIWERTREFMGGNSILNAPHDRHRRLRHLAQPAFHPSRLPGYALNMSSCIDSIVNSWHAGQKLDVPTEMMKITATVSVTALFSDALTPPEHEQIIEDVKTFFDWVYRRTLMAAFLDPLPIPKARSWERARSRLFQTCGQIIARRRADDADHGDLLSALLSTHAAAHLGQSMDASEICGTLIAFLLGGTETTAATLAWALHLLARHPEIEQQLHAEADTVLGGRTATHADLPQLSLTARIITETLRLYSPAWFLTRIVTTDTNLGGHLLPAGTTIAYSPYLIHHRPDLYTDPETFDPGRWEPQRPQPPGHALLPFSAGARKCIGDTFGMTEAILALASIATRWRLEHEPNQKVRAGLSATLRPQNLRMYATPRSRASGK</sequence>
<gene>
    <name evidence="9" type="ORF">F5X71_19955</name>
</gene>
<dbReference type="CDD" id="cd11049">
    <property type="entry name" value="CYP170A1-like"/>
    <property type="match status" value="1"/>
</dbReference>
<name>A0A6G9Y367_NOCBR</name>
<dbReference type="InterPro" id="IPR017972">
    <property type="entry name" value="Cyt_P450_CS"/>
</dbReference>
<evidence type="ECO:0000256" key="3">
    <source>
        <dbReference type="ARBA" id="ARBA00022723"/>
    </source>
</evidence>
<comment type="cofactor">
    <cofactor evidence="7">
        <name>heme</name>
        <dbReference type="ChEBI" id="CHEBI:30413"/>
    </cofactor>
</comment>
<evidence type="ECO:0000256" key="1">
    <source>
        <dbReference type="ARBA" id="ARBA00010617"/>
    </source>
</evidence>
<evidence type="ECO:0000256" key="6">
    <source>
        <dbReference type="ARBA" id="ARBA00023033"/>
    </source>
</evidence>
<keyword evidence="2 7" id="KW-0349">Heme</keyword>
<comment type="similarity">
    <text evidence="1 8">Belongs to the cytochrome P450 family.</text>
</comment>
<keyword evidence="3 7" id="KW-0479">Metal-binding</keyword>
<evidence type="ECO:0000256" key="7">
    <source>
        <dbReference type="PIRSR" id="PIRSR602401-1"/>
    </source>
</evidence>
<dbReference type="Pfam" id="PF00067">
    <property type="entry name" value="p450"/>
    <property type="match status" value="1"/>
</dbReference>
<dbReference type="AlphaFoldDB" id="A0A6G9Y367"/>
<keyword evidence="5 7" id="KW-0408">Iron</keyword>
<reference evidence="9 10" key="1">
    <citation type="journal article" date="2019" name="ACS Chem. Biol.">
        <title>Identification and Mobilization of a Cryptic Antibiotic Biosynthesis Gene Locus from a Human-Pathogenic Nocardia Isolate.</title>
        <authorList>
            <person name="Herisse M."/>
            <person name="Ishida K."/>
            <person name="Porter J.L."/>
            <person name="Howden B."/>
            <person name="Hertweck C."/>
            <person name="Stinear T.P."/>
            <person name="Pidot S.J."/>
        </authorList>
    </citation>
    <scope>NUCLEOTIDE SEQUENCE [LARGE SCALE GENOMIC DNA]</scope>
    <source>
        <strain evidence="9 10">AUSMDU00024985</strain>
    </source>
</reference>
<dbReference type="GO" id="GO:0004497">
    <property type="term" value="F:monooxygenase activity"/>
    <property type="evidence" value="ECO:0007669"/>
    <property type="project" value="UniProtKB-KW"/>
</dbReference>
<organism evidence="9 10">
    <name type="scientific">Nocardia brasiliensis</name>
    <dbReference type="NCBI Taxonomy" id="37326"/>
    <lineage>
        <taxon>Bacteria</taxon>
        <taxon>Bacillati</taxon>
        <taxon>Actinomycetota</taxon>
        <taxon>Actinomycetes</taxon>
        <taxon>Mycobacteriales</taxon>
        <taxon>Nocardiaceae</taxon>
        <taxon>Nocardia</taxon>
    </lineage>
</organism>
<evidence type="ECO:0000313" key="9">
    <source>
        <dbReference type="EMBL" id="QIS07537.1"/>
    </source>
</evidence>
<evidence type="ECO:0000256" key="2">
    <source>
        <dbReference type="ARBA" id="ARBA00022617"/>
    </source>
</evidence>
<dbReference type="GO" id="GO:0020037">
    <property type="term" value="F:heme binding"/>
    <property type="evidence" value="ECO:0007669"/>
    <property type="project" value="InterPro"/>
</dbReference>
<dbReference type="PROSITE" id="PS00086">
    <property type="entry name" value="CYTOCHROME_P450"/>
    <property type="match status" value="1"/>
</dbReference>
<accession>A0A6G9Y367</accession>
<dbReference type="InterPro" id="IPR002401">
    <property type="entry name" value="Cyt_P450_E_grp-I"/>
</dbReference>
<dbReference type="GO" id="GO:0016705">
    <property type="term" value="F:oxidoreductase activity, acting on paired donors, with incorporation or reduction of molecular oxygen"/>
    <property type="evidence" value="ECO:0007669"/>
    <property type="project" value="InterPro"/>
</dbReference>
<evidence type="ECO:0000256" key="5">
    <source>
        <dbReference type="ARBA" id="ARBA00023004"/>
    </source>
</evidence>
<keyword evidence="6 8" id="KW-0503">Monooxygenase</keyword>
<dbReference type="PANTHER" id="PTHR24291:SF50">
    <property type="entry name" value="BIFUNCTIONAL ALBAFLAVENONE MONOOXYGENASE_TERPENE SYNTHASE"/>
    <property type="match status" value="1"/>
</dbReference>
<keyword evidence="4 8" id="KW-0560">Oxidoreductase</keyword>
<evidence type="ECO:0000313" key="10">
    <source>
        <dbReference type="Proteomes" id="UP000501705"/>
    </source>
</evidence>
<dbReference type="InterPro" id="IPR001128">
    <property type="entry name" value="Cyt_P450"/>
</dbReference>
<evidence type="ECO:0000256" key="4">
    <source>
        <dbReference type="ARBA" id="ARBA00023002"/>
    </source>
</evidence>
<dbReference type="InterPro" id="IPR036396">
    <property type="entry name" value="Cyt_P450_sf"/>
</dbReference>
<proteinExistence type="inferred from homology"/>
<evidence type="ECO:0000256" key="8">
    <source>
        <dbReference type="RuleBase" id="RU000461"/>
    </source>
</evidence>
<dbReference type="Proteomes" id="UP000501705">
    <property type="component" value="Chromosome"/>
</dbReference>
<dbReference type="PRINTS" id="PR00463">
    <property type="entry name" value="EP450I"/>
</dbReference>
<dbReference type="GO" id="GO:0005506">
    <property type="term" value="F:iron ion binding"/>
    <property type="evidence" value="ECO:0007669"/>
    <property type="project" value="InterPro"/>
</dbReference>
<dbReference type="PANTHER" id="PTHR24291">
    <property type="entry name" value="CYTOCHROME P450 FAMILY 4"/>
    <property type="match status" value="1"/>
</dbReference>
<protein>
    <submittedName>
        <fullName evidence="9">Cytochrome P450</fullName>
    </submittedName>
</protein>
<dbReference type="InterPro" id="IPR050196">
    <property type="entry name" value="Cytochrome_P450_Monoox"/>
</dbReference>
<dbReference type="PRINTS" id="PR00385">
    <property type="entry name" value="P450"/>
</dbReference>
<dbReference type="EMBL" id="CP046171">
    <property type="protein sequence ID" value="QIS07537.1"/>
    <property type="molecule type" value="Genomic_DNA"/>
</dbReference>
<dbReference type="Gene3D" id="1.10.630.10">
    <property type="entry name" value="Cytochrome P450"/>
    <property type="match status" value="1"/>
</dbReference>
<dbReference type="SUPFAM" id="SSF48264">
    <property type="entry name" value="Cytochrome P450"/>
    <property type="match status" value="1"/>
</dbReference>